<reference evidence="1" key="2">
    <citation type="submission" date="2016-06" db="EMBL/GenBank/DDBJ databases">
        <title>The genome of a short-lived fish provides insights into sex chromosome evolution and the genetic control of aging.</title>
        <authorList>
            <person name="Reichwald K."/>
            <person name="Felder M."/>
            <person name="Petzold A."/>
            <person name="Koch P."/>
            <person name="Groth M."/>
            <person name="Platzer M."/>
        </authorList>
    </citation>
    <scope>NUCLEOTIDE SEQUENCE</scope>
    <source>
        <tissue evidence="1">Brain</tissue>
    </source>
</reference>
<proteinExistence type="predicted"/>
<sequence>WRKSENLPERGNFPHTPNALLRTIFQATLQYVPQFLLSSISNTNTTSRKTKRPCASVVVDSDVNDHSPSDLQ</sequence>
<reference evidence="1" key="1">
    <citation type="submission" date="2016-05" db="EMBL/GenBank/DDBJ databases">
        <authorList>
            <person name="Lavstsen T."/>
            <person name="Jespersen J.S."/>
        </authorList>
    </citation>
    <scope>NUCLEOTIDE SEQUENCE</scope>
    <source>
        <tissue evidence="1">Brain</tissue>
    </source>
</reference>
<protein>
    <submittedName>
        <fullName evidence="1">Uncharacterized protein</fullName>
    </submittedName>
</protein>
<dbReference type="AlphaFoldDB" id="A0A1A7W9X5"/>
<organism evidence="1">
    <name type="scientific">Iconisemion striatum</name>
    <dbReference type="NCBI Taxonomy" id="60296"/>
    <lineage>
        <taxon>Eukaryota</taxon>
        <taxon>Metazoa</taxon>
        <taxon>Chordata</taxon>
        <taxon>Craniata</taxon>
        <taxon>Vertebrata</taxon>
        <taxon>Euteleostomi</taxon>
        <taxon>Actinopterygii</taxon>
        <taxon>Neopterygii</taxon>
        <taxon>Teleostei</taxon>
        <taxon>Neoteleostei</taxon>
        <taxon>Acanthomorphata</taxon>
        <taxon>Ovalentaria</taxon>
        <taxon>Atherinomorphae</taxon>
        <taxon>Cyprinodontiformes</taxon>
        <taxon>Nothobranchiidae</taxon>
        <taxon>Iconisemion</taxon>
    </lineage>
</organism>
<feature type="non-terminal residue" evidence="1">
    <location>
        <position position="72"/>
    </location>
</feature>
<evidence type="ECO:0000313" key="1">
    <source>
        <dbReference type="EMBL" id="SBP02500.1"/>
    </source>
</evidence>
<name>A0A1A7W9X5_9TELE</name>
<dbReference type="EMBL" id="HADW01001100">
    <property type="protein sequence ID" value="SBP02500.1"/>
    <property type="molecule type" value="Transcribed_RNA"/>
</dbReference>
<feature type="non-terminal residue" evidence="1">
    <location>
        <position position="1"/>
    </location>
</feature>
<accession>A0A1A7W9X5</accession>
<gene>
    <name evidence="1" type="primary">Nfu_g_1_018646</name>
</gene>